<reference evidence="4" key="1">
    <citation type="journal article" date="2019" name="Int. J. Syst. Evol. Microbiol.">
        <title>The Global Catalogue of Microorganisms (GCM) 10K type strain sequencing project: providing services to taxonomists for standard genome sequencing and annotation.</title>
        <authorList>
            <consortium name="The Broad Institute Genomics Platform"/>
            <consortium name="The Broad Institute Genome Sequencing Center for Infectious Disease"/>
            <person name="Wu L."/>
            <person name="Ma J."/>
        </authorList>
    </citation>
    <scope>NUCLEOTIDE SEQUENCE [LARGE SCALE GENOMIC DNA]</scope>
    <source>
        <strain evidence="4">JCM 17738</strain>
    </source>
</reference>
<feature type="transmembrane region" description="Helical" evidence="2">
    <location>
        <begin position="105"/>
        <end position="130"/>
    </location>
</feature>
<keyword evidence="4" id="KW-1185">Reference proteome</keyword>
<keyword evidence="2" id="KW-0812">Transmembrane</keyword>
<evidence type="ECO:0000256" key="2">
    <source>
        <dbReference type="SAM" id="Phobius"/>
    </source>
</evidence>
<evidence type="ECO:0000256" key="1">
    <source>
        <dbReference type="SAM" id="MobiDB-lite"/>
    </source>
</evidence>
<gene>
    <name evidence="3" type="ORF">GCM10023153_30040</name>
</gene>
<evidence type="ECO:0000313" key="4">
    <source>
        <dbReference type="Proteomes" id="UP001500390"/>
    </source>
</evidence>
<protein>
    <recommendedName>
        <fullName evidence="5">DUF4190 domain-containing protein</fullName>
    </recommendedName>
</protein>
<name>A0ABP8K8N2_9MICO</name>
<comment type="caution">
    <text evidence="3">The sequence shown here is derived from an EMBL/GenBank/DDBJ whole genome shotgun (WGS) entry which is preliminary data.</text>
</comment>
<feature type="region of interest" description="Disordered" evidence="1">
    <location>
        <begin position="1"/>
        <end position="38"/>
    </location>
</feature>
<keyword evidence="2" id="KW-1133">Transmembrane helix</keyword>
<sequence length="135" mass="13926">MRKPHTRIERELMSDYGSTPPPPPPGSGDGGYGGGYAAPPPVGGGMGGPVDHPKGMTVLILGILGIVCCSPLGIVAFVMGNTALKEIDAQPGRYGNRQIVQIGRILGIVSMVLLVLSLIWFLFLGGMAVLSPSSS</sequence>
<dbReference type="EMBL" id="BAABFX010000042">
    <property type="protein sequence ID" value="GAA4401581.1"/>
    <property type="molecule type" value="Genomic_DNA"/>
</dbReference>
<feature type="transmembrane region" description="Helical" evidence="2">
    <location>
        <begin position="58"/>
        <end position="84"/>
    </location>
</feature>
<proteinExistence type="predicted"/>
<keyword evidence="2" id="KW-0472">Membrane</keyword>
<feature type="compositionally biased region" description="Basic and acidic residues" evidence="1">
    <location>
        <begin position="1"/>
        <end position="13"/>
    </location>
</feature>
<feature type="compositionally biased region" description="Gly residues" evidence="1">
    <location>
        <begin position="27"/>
        <end position="36"/>
    </location>
</feature>
<evidence type="ECO:0000313" key="3">
    <source>
        <dbReference type="EMBL" id="GAA4401581.1"/>
    </source>
</evidence>
<dbReference type="Proteomes" id="UP001500390">
    <property type="component" value="Unassembled WGS sequence"/>
</dbReference>
<evidence type="ECO:0008006" key="5">
    <source>
        <dbReference type="Google" id="ProtNLM"/>
    </source>
</evidence>
<accession>A0ABP8K8N2</accession>
<organism evidence="3 4">
    <name type="scientific">Ornithinibacter aureus</name>
    <dbReference type="NCBI Taxonomy" id="622664"/>
    <lineage>
        <taxon>Bacteria</taxon>
        <taxon>Bacillati</taxon>
        <taxon>Actinomycetota</taxon>
        <taxon>Actinomycetes</taxon>
        <taxon>Micrococcales</taxon>
        <taxon>Intrasporangiaceae</taxon>
        <taxon>Ornithinibacter</taxon>
    </lineage>
</organism>